<keyword evidence="2" id="KW-1185">Reference proteome</keyword>
<sequence length="303" mass="33942">MPELQPLKGNAAVAIAQRQFKTYILQDPNHLARLEVVPERGGIITSWCVGDRELLYLDAERFANPSLSIRGGIPILFPICGNMPDDAYTHSDRIYTLKQHGFARDLAWQVDENSLNASEDSTSITLTLSSNPQTLVGYPFDFDLAFTYTLQSNTLTIHQRYTNRSAESMPFSSGLHPYFLATDKSKLSFHLPATQYWDHVSHSTQTYAGGFDFSQDQIDLGFRPLSGSSAQIFDTGNQSLMLSFDQHYTTLVFWAIKGKDYVCLEPWTAPRNAMNTGEDLIYVAPNTSLEMQVQFAASLTLEA</sequence>
<gene>
    <name evidence="1" type="ORF">V2H45_12250</name>
</gene>
<dbReference type="InterPro" id="IPR014718">
    <property type="entry name" value="GH-type_carb-bd"/>
</dbReference>
<dbReference type="PANTHER" id="PTHR11122">
    <property type="entry name" value="APOSPORY-ASSOCIATED PROTEIN C-RELATED"/>
    <property type="match status" value="1"/>
</dbReference>
<comment type="caution">
    <text evidence="1">The sequence shown here is derived from an EMBL/GenBank/DDBJ whole genome shotgun (WGS) entry which is preliminary data.</text>
</comment>
<dbReference type="CDD" id="cd09025">
    <property type="entry name" value="Aldose_epim_Slr1438"/>
    <property type="match status" value="1"/>
</dbReference>
<dbReference type="InterPro" id="IPR008183">
    <property type="entry name" value="Aldose_1/G6P_1-epimerase"/>
</dbReference>
<protein>
    <submittedName>
        <fullName evidence="1">Aldose epimerase</fullName>
    </submittedName>
</protein>
<dbReference type="SUPFAM" id="SSF74650">
    <property type="entry name" value="Galactose mutarotase-like"/>
    <property type="match status" value="1"/>
</dbReference>
<dbReference type="PANTHER" id="PTHR11122:SF13">
    <property type="entry name" value="GLUCOSE-6-PHOSPHATE 1-EPIMERASE"/>
    <property type="match status" value="1"/>
</dbReference>
<dbReference type="GO" id="GO:0030246">
    <property type="term" value="F:carbohydrate binding"/>
    <property type="evidence" value="ECO:0007669"/>
    <property type="project" value="InterPro"/>
</dbReference>
<dbReference type="RefSeq" id="WP_330483955.1">
    <property type="nucleotide sequence ID" value="NZ_JAZBJZ010000044.1"/>
</dbReference>
<dbReference type="GO" id="GO:0016853">
    <property type="term" value="F:isomerase activity"/>
    <property type="evidence" value="ECO:0007669"/>
    <property type="project" value="InterPro"/>
</dbReference>
<evidence type="ECO:0000313" key="2">
    <source>
        <dbReference type="Proteomes" id="UP001333818"/>
    </source>
</evidence>
<name>A0AAW9Q3R5_9CYAN</name>
<proteinExistence type="predicted"/>
<organism evidence="1 2">
    <name type="scientific">Tumidithrix elongata BACA0141</name>
    <dbReference type="NCBI Taxonomy" id="2716417"/>
    <lineage>
        <taxon>Bacteria</taxon>
        <taxon>Bacillati</taxon>
        <taxon>Cyanobacteriota</taxon>
        <taxon>Cyanophyceae</taxon>
        <taxon>Pseudanabaenales</taxon>
        <taxon>Pseudanabaenaceae</taxon>
        <taxon>Tumidithrix</taxon>
        <taxon>Tumidithrix elongata</taxon>
    </lineage>
</organism>
<dbReference type="AlphaFoldDB" id="A0AAW9Q3R5"/>
<reference evidence="1" key="1">
    <citation type="submission" date="2024-01" db="EMBL/GenBank/DDBJ databases">
        <title>Bank of Algae and Cyanobacteria of the Azores (BACA) strain genomes.</title>
        <authorList>
            <person name="Luz R."/>
            <person name="Cordeiro R."/>
            <person name="Fonseca A."/>
            <person name="Goncalves V."/>
        </authorList>
    </citation>
    <scope>NUCLEOTIDE SEQUENCE</scope>
    <source>
        <strain evidence="1">BACA0141</strain>
    </source>
</reference>
<dbReference type="Proteomes" id="UP001333818">
    <property type="component" value="Unassembled WGS sequence"/>
</dbReference>
<accession>A0AAW9Q3R5</accession>
<dbReference type="GO" id="GO:0005975">
    <property type="term" value="P:carbohydrate metabolic process"/>
    <property type="evidence" value="ECO:0007669"/>
    <property type="project" value="InterPro"/>
</dbReference>
<evidence type="ECO:0000313" key="1">
    <source>
        <dbReference type="EMBL" id="MEE3717526.1"/>
    </source>
</evidence>
<dbReference type="Pfam" id="PF01263">
    <property type="entry name" value="Aldose_epim"/>
    <property type="match status" value="1"/>
</dbReference>
<dbReference type="Gene3D" id="2.70.98.10">
    <property type="match status" value="1"/>
</dbReference>
<dbReference type="InterPro" id="IPR011013">
    <property type="entry name" value="Gal_mutarotase_sf_dom"/>
</dbReference>
<dbReference type="EMBL" id="JAZBJZ010000044">
    <property type="protein sequence ID" value="MEE3717526.1"/>
    <property type="molecule type" value="Genomic_DNA"/>
</dbReference>